<name>A0A1Y1XPQ7_9FUNG</name>
<dbReference type="STRING" id="1314790.A0A1Y1XPQ7"/>
<dbReference type="Proteomes" id="UP000193498">
    <property type="component" value="Unassembled WGS sequence"/>
</dbReference>
<dbReference type="EMBL" id="MCFE01000548">
    <property type="protein sequence ID" value="ORX87730.1"/>
    <property type="molecule type" value="Genomic_DNA"/>
</dbReference>
<evidence type="ECO:0000256" key="2">
    <source>
        <dbReference type="ARBA" id="ARBA00022679"/>
    </source>
</evidence>
<dbReference type="Gene3D" id="3.40.50.2000">
    <property type="entry name" value="Glycogen Phosphorylase B"/>
    <property type="match status" value="1"/>
</dbReference>
<dbReference type="CDD" id="cd03801">
    <property type="entry name" value="GT4_PimA-like"/>
    <property type="match status" value="1"/>
</dbReference>
<keyword evidence="1" id="KW-0328">Glycosyltransferase</keyword>
<dbReference type="PANTHER" id="PTHR12526:SF510">
    <property type="entry name" value="D-INOSITOL 3-PHOSPHATE GLYCOSYLTRANSFERASE"/>
    <property type="match status" value="1"/>
</dbReference>
<reference evidence="3 4" key="1">
    <citation type="submission" date="2016-07" db="EMBL/GenBank/DDBJ databases">
        <title>Pervasive Adenine N6-methylation of Active Genes in Fungi.</title>
        <authorList>
            <consortium name="DOE Joint Genome Institute"/>
            <person name="Mondo S.J."/>
            <person name="Dannebaum R.O."/>
            <person name="Kuo R.C."/>
            <person name="Labutti K."/>
            <person name="Haridas S."/>
            <person name="Kuo A."/>
            <person name="Salamov A."/>
            <person name="Ahrendt S.R."/>
            <person name="Lipzen A."/>
            <person name="Sullivan W."/>
            <person name="Andreopoulos W.B."/>
            <person name="Clum A."/>
            <person name="Lindquist E."/>
            <person name="Daum C."/>
            <person name="Ramamoorthy G.K."/>
            <person name="Gryganskyi A."/>
            <person name="Culley D."/>
            <person name="Magnuson J.K."/>
            <person name="James T.Y."/>
            <person name="O'Malley M.A."/>
            <person name="Stajich J.E."/>
            <person name="Spatafora J.W."/>
            <person name="Visel A."/>
            <person name="Grigoriev I.V."/>
        </authorList>
    </citation>
    <scope>NUCLEOTIDE SEQUENCE [LARGE SCALE GENOMIC DNA]</scope>
    <source>
        <strain evidence="3 4">CBS 931.73</strain>
    </source>
</reference>
<keyword evidence="4" id="KW-1185">Reference proteome</keyword>
<protein>
    <submittedName>
        <fullName evidence="3">UDP-Glycosyltransferase/glycogen phosphorylase</fullName>
    </submittedName>
</protein>
<accession>A0A1Y1XPQ7</accession>
<evidence type="ECO:0000313" key="4">
    <source>
        <dbReference type="Proteomes" id="UP000193498"/>
    </source>
</evidence>
<evidence type="ECO:0000313" key="3">
    <source>
        <dbReference type="EMBL" id="ORX87730.1"/>
    </source>
</evidence>
<gene>
    <name evidence="3" type="ORF">K493DRAFT_319621</name>
</gene>
<comment type="caution">
    <text evidence="3">The sequence shown here is derived from an EMBL/GenBank/DDBJ whole genome shotgun (WGS) entry which is preliminary data.</text>
</comment>
<dbReference type="InParanoid" id="A0A1Y1XPQ7"/>
<dbReference type="AlphaFoldDB" id="A0A1Y1XPQ7"/>
<dbReference type="GO" id="GO:0016757">
    <property type="term" value="F:glycosyltransferase activity"/>
    <property type="evidence" value="ECO:0007669"/>
    <property type="project" value="UniProtKB-KW"/>
</dbReference>
<proteinExistence type="predicted"/>
<organism evidence="3 4">
    <name type="scientific">Basidiobolus meristosporus CBS 931.73</name>
    <dbReference type="NCBI Taxonomy" id="1314790"/>
    <lineage>
        <taxon>Eukaryota</taxon>
        <taxon>Fungi</taxon>
        <taxon>Fungi incertae sedis</taxon>
        <taxon>Zoopagomycota</taxon>
        <taxon>Entomophthoromycotina</taxon>
        <taxon>Basidiobolomycetes</taxon>
        <taxon>Basidiobolales</taxon>
        <taxon>Basidiobolaceae</taxon>
        <taxon>Basidiobolus</taxon>
    </lineage>
</organism>
<dbReference type="OrthoDB" id="512920at2759"/>
<keyword evidence="2 3" id="KW-0808">Transferase</keyword>
<dbReference type="SUPFAM" id="SSF53756">
    <property type="entry name" value="UDP-Glycosyltransferase/glycogen phosphorylase"/>
    <property type="match status" value="1"/>
</dbReference>
<sequence length="395" mass="45068">MIANVWPSDLDEFTYTTEILVLDESRSASTSLKVYRFSFKNMEVVAFDQEDCERVFTPEFKKHRTSWIGNEERFTEMETYQGFVRSEFTQFKATHVIFNESISLKIFSEVTSTVKVFICHACEHLSFGPFAGFPNFGTSKSEVETQRLKMVDGLWVVSKSLKEYIAEHSGIDATYMPIHPLTFGPRPFRTYDNFKHGYVTAINPGPVKGFHIFRDVAKRLPDVSFGAVKSWNLLPGQIEILRAQENISILETFRDMEELWGLTKILLVPSVWREAFGLIVVEAMLRGIPVLASNVGGLPEAKCGVTKGLIPVNMLTGEWSTDPEYIRNWGVYLVPEQDVDPWVAAITELINDPKKYAEMCKEGIEAAHQYLDSIDVGVYEEWLTELYLKNQGHSR</sequence>
<dbReference type="PANTHER" id="PTHR12526">
    <property type="entry name" value="GLYCOSYLTRANSFERASE"/>
    <property type="match status" value="1"/>
</dbReference>
<dbReference type="Pfam" id="PF13692">
    <property type="entry name" value="Glyco_trans_1_4"/>
    <property type="match status" value="1"/>
</dbReference>
<evidence type="ECO:0000256" key="1">
    <source>
        <dbReference type="ARBA" id="ARBA00022676"/>
    </source>
</evidence>